<feature type="transmembrane region" description="Helical" evidence="1">
    <location>
        <begin position="7"/>
        <end position="32"/>
    </location>
</feature>
<reference evidence="3" key="1">
    <citation type="journal article" date="2019" name="Int. J. Syst. Evol. Microbiol.">
        <title>The Global Catalogue of Microorganisms (GCM) 10K type strain sequencing project: providing services to taxonomists for standard genome sequencing and annotation.</title>
        <authorList>
            <consortium name="The Broad Institute Genomics Platform"/>
            <consortium name="The Broad Institute Genome Sequencing Center for Infectious Disease"/>
            <person name="Wu L."/>
            <person name="Ma J."/>
        </authorList>
    </citation>
    <scope>NUCLEOTIDE SEQUENCE [LARGE SCALE GENOMIC DNA]</scope>
    <source>
        <strain evidence="3">CGMCC 1.15439</strain>
    </source>
</reference>
<name>A0ABQ1GCH2_9GAMM</name>
<comment type="caution">
    <text evidence="2">The sequence shown here is derived from an EMBL/GenBank/DDBJ whole genome shotgun (WGS) entry which is preliminary data.</text>
</comment>
<keyword evidence="1" id="KW-0812">Transmembrane</keyword>
<accession>A0ABQ1GCH2</accession>
<keyword evidence="1" id="KW-1133">Transmembrane helix</keyword>
<dbReference type="EMBL" id="BMJA01000002">
    <property type="protein sequence ID" value="GGA41053.1"/>
    <property type="molecule type" value="Genomic_DNA"/>
</dbReference>
<protein>
    <submittedName>
        <fullName evidence="2">Uncharacterized protein</fullName>
    </submittedName>
</protein>
<evidence type="ECO:0000313" key="2">
    <source>
        <dbReference type="EMBL" id="GGA41053.1"/>
    </source>
</evidence>
<sequence length="92" mass="10292">MIKAMEVLLVLILGLPVIVAFLMLPLMALFWLPKGKLISPPGRVVTHRGIILRHENPVQYWVWFLVEMTFFPIVALGVTGGVISCITYIMAS</sequence>
<evidence type="ECO:0000256" key="1">
    <source>
        <dbReference type="SAM" id="Phobius"/>
    </source>
</evidence>
<proteinExistence type="predicted"/>
<evidence type="ECO:0000313" key="3">
    <source>
        <dbReference type="Proteomes" id="UP000620046"/>
    </source>
</evidence>
<gene>
    <name evidence="2" type="ORF">GCM10010981_32810</name>
</gene>
<dbReference type="Proteomes" id="UP000620046">
    <property type="component" value="Unassembled WGS sequence"/>
</dbReference>
<feature type="transmembrane region" description="Helical" evidence="1">
    <location>
        <begin position="70"/>
        <end position="91"/>
    </location>
</feature>
<keyword evidence="3" id="KW-1185">Reference proteome</keyword>
<dbReference type="RefSeq" id="WP_188795541.1">
    <property type="nucleotide sequence ID" value="NZ_BMJA01000002.1"/>
</dbReference>
<keyword evidence="1" id="KW-0472">Membrane</keyword>
<organism evidence="2 3">
    <name type="scientific">Dyella nitratireducens</name>
    <dbReference type="NCBI Taxonomy" id="1849580"/>
    <lineage>
        <taxon>Bacteria</taxon>
        <taxon>Pseudomonadati</taxon>
        <taxon>Pseudomonadota</taxon>
        <taxon>Gammaproteobacteria</taxon>
        <taxon>Lysobacterales</taxon>
        <taxon>Rhodanobacteraceae</taxon>
        <taxon>Dyella</taxon>
    </lineage>
</organism>